<dbReference type="AlphaFoldDB" id="L0DQ57"/>
<dbReference type="OrthoDB" id="9917109at2"/>
<proteinExistence type="predicted"/>
<dbReference type="HOGENOM" id="CLU_2540761_0_0_0"/>
<dbReference type="KEGG" id="saci:Sinac_7470"/>
<dbReference type="EMBL" id="CP003364">
    <property type="protein sequence ID" value="AGA31504.1"/>
    <property type="molecule type" value="Genomic_DNA"/>
</dbReference>
<gene>
    <name evidence="1" type="ordered locus">Sinac_7470</name>
</gene>
<reference evidence="1 2" key="1">
    <citation type="submission" date="2012-02" db="EMBL/GenBank/DDBJ databases">
        <title>Complete sequence of chromosome of Singulisphaera acidiphila DSM 18658.</title>
        <authorList>
            <consortium name="US DOE Joint Genome Institute (JGI-PGF)"/>
            <person name="Lucas S."/>
            <person name="Copeland A."/>
            <person name="Lapidus A."/>
            <person name="Glavina del Rio T."/>
            <person name="Dalin E."/>
            <person name="Tice H."/>
            <person name="Bruce D."/>
            <person name="Goodwin L."/>
            <person name="Pitluck S."/>
            <person name="Peters L."/>
            <person name="Ovchinnikova G."/>
            <person name="Chertkov O."/>
            <person name="Kyrpides N."/>
            <person name="Mavromatis K."/>
            <person name="Ivanova N."/>
            <person name="Brettin T."/>
            <person name="Detter J.C."/>
            <person name="Han C."/>
            <person name="Larimer F."/>
            <person name="Land M."/>
            <person name="Hauser L."/>
            <person name="Markowitz V."/>
            <person name="Cheng J.-F."/>
            <person name="Hugenholtz P."/>
            <person name="Woyke T."/>
            <person name="Wu D."/>
            <person name="Tindall B."/>
            <person name="Pomrenke H."/>
            <person name="Brambilla E."/>
            <person name="Klenk H.-P."/>
            <person name="Eisen J.A."/>
        </authorList>
    </citation>
    <scope>NUCLEOTIDE SEQUENCE [LARGE SCALE GENOMIC DNA]</scope>
    <source>
        <strain evidence="2">ATCC BAA-1392 / DSM 18658 / VKM B-2454 / MOB10</strain>
    </source>
</reference>
<protein>
    <submittedName>
        <fullName evidence="1">Uncharacterized protein</fullName>
    </submittedName>
</protein>
<accession>L0DQ57</accession>
<keyword evidence="2" id="KW-1185">Reference proteome</keyword>
<organism evidence="1 2">
    <name type="scientific">Singulisphaera acidiphila (strain ATCC BAA-1392 / DSM 18658 / VKM B-2454 / MOB10)</name>
    <dbReference type="NCBI Taxonomy" id="886293"/>
    <lineage>
        <taxon>Bacteria</taxon>
        <taxon>Pseudomonadati</taxon>
        <taxon>Planctomycetota</taxon>
        <taxon>Planctomycetia</taxon>
        <taxon>Isosphaerales</taxon>
        <taxon>Isosphaeraceae</taxon>
        <taxon>Singulisphaera</taxon>
    </lineage>
</organism>
<sequence length="83" mass="9003">MLTLVLWSLGLAFLPLALGLAWRLIAGVGHLLGFGSSHPFDEFAEFERRRDLCSLNSDLLSRSVSIANRISPSGGKPLSASRH</sequence>
<dbReference type="Proteomes" id="UP000010798">
    <property type="component" value="Chromosome"/>
</dbReference>
<name>L0DQ57_SINAD</name>
<evidence type="ECO:0000313" key="2">
    <source>
        <dbReference type="Proteomes" id="UP000010798"/>
    </source>
</evidence>
<dbReference type="STRING" id="886293.Sinac_7470"/>
<evidence type="ECO:0000313" key="1">
    <source>
        <dbReference type="EMBL" id="AGA31504.1"/>
    </source>
</evidence>